<protein>
    <submittedName>
        <fullName evidence="1">Uncharacterized protein</fullName>
    </submittedName>
</protein>
<dbReference type="AlphaFoldDB" id="A0A5B7GQ81"/>
<dbReference type="EMBL" id="VSRR010019521">
    <property type="protein sequence ID" value="MPC62311.1"/>
    <property type="molecule type" value="Genomic_DNA"/>
</dbReference>
<organism evidence="1 2">
    <name type="scientific">Portunus trituberculatus</name>
    <name type="common">Swimming crab</name>
    <name type="synonym">Neptunus trituberculatus</name>
    <dbReference type="NCBI Taxonomy" id="210409"/>
    <lineage>
        <taxon>Eukaryota</taxon>
        <taxon>Metazoa</taxon>
        <taxon>Ecdysozoa</taxon>
        <taxon>Arthropoda</taxon>
        <taxon>Crustacea</taxon>
        <taxon>Multicrustacea</taxon>
        <taxon>Malacostraca</taxon>
        <taxon>Eumalacostraca</taxon>
        <taxon>Eucarida</taxon>
        <taxon>Decapoda</taxon>
        <taxon>Pleocyemata</taxon>
        <taxon>Brachyura</taxon>
        <taxon>Eubrachyura</taxon>
        <taxon>Portunoidea</taxon>
        <taxon>Portunidae</taxon>
        <taxon>Portuninae</taxon>
        <taxon>Portunus</taxon>
    </lineage>
</organism>
<dbReference type="Proteomes" id="UP000324222">
    <property type="component" value="Unassembled WGS sequence"/>
</dbReference>
<proteinExistence type="predicted"/>
<accession>A0A5B7GQ81</accession>
<sequence>MYDDVAYQDWRRCHLTQGVISPGGSGKSQVTTQVQIDSLLIWKDTLTLPRLCCAAKTKKFVYRINK</sequence>
<comment type="caution">
    <text evidence="1">The sequence shown here is derived from an EMBL/GenBank/DDBJ whole genome shotgun (WGS) entry which is preliminary data.</text>
</comment>
<gene>
    <name evidence="1" type="ORF">E2C01_056395</name>
</gene>
<evidence type="ECO:0000313" key="1">
    <source>
        <dbReference type="EMBL" id="MPC62311.1"/>
    </source>
</evidence>
<evidence type="ECO:0000313" key="2">
    <source>
        <dbReference type="Proteomes" id="UP000324222"/>
    </source>
</evidence>
<keyword evidence="2" id="KW-1185">Reference proteome</keyword>
<reference evidence="1 2" key="1">
    <citation type="submission" date="2019-05" db="EMBL/GenBank/DDBJ databases">
        <title>Another draft genome of Portunus trituberculatus and its Hox gene families provides insights of decapod evolution.</title>
        <authorList>
            <person name="Jeong J.-H."/>
            <person name="Song I."/>
            <person name="Kim S."/>
            <person name="Choi T."/>
            <person name="Kim D."/>
            <person name="Ryu S."/>
            <person name="Kim W."/>
        </authorList>
    </citation>
    <scope>NUCLEOTIDE SEQUENCE [LARGE SCALE GENOMIC DNA]</scope>
    <source>
        <tissue evidence="1">Muscle</tissue>
    </source>
</reference>
<name>A0A5B7GQ81_PORTR</name>